<dbReference type="InterPro" id="IPR023908">
    <property type="entry name" value="xxxLxxG_rpt"/>
</dbReference>
<reference evidence="9 10" key="1">
    <citation type="journal article" date="2015" name="Genome Announc.">
        <title>Expanding the biotechnology potential of lactobacilli through comparative genomics of 213 strains and associated genera.</title>
        <authorList>
            <person name="Sun Z."/>
            <person name="Harris H.M."/>
            <person name="McCann A."/>
            <person name="Guo C."/>
            <person name="Argimon S."/>
            <person name="Zhang W."/>
            <person name="Yang X."/>
            <person name="Jeffery I.B."/>
            <person name="Cooney J.C."/>
            <person name="Kagawa T.F."/>
            <person name="Liu W."/>
            <person name="Song Y."/>
            <person name="Salvetti E."/>
            <person name="Wrobel A."/>
            <person name="Rasinkangas P."/>
            <person name="Parkhill J."/>
            <person name="Rea M.C."/>
            <person name="O'Sullivan O."/>
            <person name="Ritari J."/>
            <person name="Douillard F.P."/>
            <person name="Paul Ross R."/>
            <person name="Yang R."/>
            <person name="Briner A.E."/>
            <person name="Felis G.E."/>
            <person name="de Vos W.M."/>
            <person name="Barrangou R."/>
            <person name="Klaenhammer T.R."/>
            <person name="Caufield P.W."/>
            <person name="Cui Y."/>
            <person name="Zhang H."/>
            <person name="O'Toole P.W."/>
        </authorList>
    </citation>
    <scope>NUCLEOTIDE SEQUENCE [LARGE SCALE GENOMIC DNA]</scope>
    <source>
        <strain evidence="9 10">DSM 19674</strain>
    </source>
</reference>
<dbReference type="Pfam" id="PF03176">
    <property type="entry name" value="MMPL"/>
    <property type="match status" value="2"/>
</dbReference>
<dbReference type="Proteomes" id="UP000051515">
    <property type="component" value="Unassembled WGS sequence"/>
</dbReference>
<dbReference type="PANTHER" id="PTHR33406:SF6">
    <property type="entry name" value="MEMBRANE PROTEIN YDGH-RELATED"/>
    <property type="match status" value="1"/>
</dbReference>
<sequence>MKDFRRKQWPALIVWLVVILIAIVAMPNVSELVRENGGIKLPNTVESEVANKIQKKANNNKSVRTYTAVFSNGNQKLSSNQTEKIKDTLSDLENESGLSITNVMGPTDNAETKKQLVSKDKTTQLAQITVKANGTVKHQVRELNSQLKTSGINTYVTGSDALNDDFSTVTEKGIQKTEVIAVIFIFIVLILVFRSPIVPIISLLNVGVAFVTSLSVVMNLAQHAGFPISNFTQVFLVVVLFGIGTDYNILLYDYFKGALAEGLDPVSAMRSTRKHGGRTVLYSGISVLIGFSVLWLAKFSFYQSASAVAIGVLVLLPVLLTLNMFFMAVLGPKLFWPSKISNGSSSSRLWHGLSKTALAQPAIVLGVIVILAIPFVMTMNADLNFNNADELPSSYKSKAGYEIIQKHFSKGMTAPITIYIQSDKKLNTQSKLAAVDQLTQYLQKEDGVKTVASATEPGGSKIGSMYLKDQLKTITKGLASSKKGLNTIKSGLDSANTQLSNANISGSMSQVQQLADGTQELQSGTQQLQSGISNYTAGVSSANSGAQQLASGSSQAASGANTLASSTQTLASGANQVASGSNQLASSVGSAAASLPTLTGQVQQLSQGSNTLATEMNQLTATVNQLKPLLAQLQGSGALSQATGGQLSANQISTLVSSINQLNSGAGTLNSGINQFTGSLPGLTSQVSQLTSGTQTLASGTNQVASGAGQLSSGANSLASANSQIASGASTLASGTNTLDASSSTLNSGASTVASASQQVNTGVQTLNTKLQSMSSQVEQLQQGLGSASDGLTTLADGSDTMNQYLTELRKSYIGDDFYLPKATIKSKAFKPALDTYMADHHKITTLTVVLKGDPNSTKANTQFKRMQKDLKSQVKHGALAGTKVAIGGQTSQDNDLRTLANGDFKRTAIIMLIGIGIALIVVIRSILQPMMIIGTLLTAYAVSMSLTRMISATFLGRPLLSWNTPFFTFIMLMALGVDYSIFLMIRYRDDHDDANLKSQMLRAATAIGAVVISAAIILSGTFAALIPSGVTTLIQVALGVIIGLVVLVFILPMTMSSLISLAEWHEMSEHGDLKKKKASKETK</sequence>
<dbReference type="PATRIC" id="fig|1423788.3.peg.660"/>
<evidence type="ECO:0000256" key="4">
    <source>
        <dbReference type="ARBA" id="ARBA00022692"/>
    </source>
</evidence>
<keyword evidence="6 7" id="KW-0472">Membrane</keyword>
<feature type="transmembrane region" description="Helical" evidence="7">
    <location>
        <begin position="309"/>
        <end position="336"/>
    </location>
</feature>
<feature type="transmembrane region" description="Helical" evidence="7">
    <location>
        <begin position="967"/>
        <end position="986"/>
    </location>
</feature>
<evidence type="ECO:0000256" key="2">
    <source>
        <dbReference type="ARBA" id="ARBA00010157"/>
    </source>
</evidence>
<dbReference type="InterPro" id="IPR050545">
    <property type="entry name" value="Mycobact_MmpL"/>
</dbReference>
<dbReference type="PROSITE" id="PS50156">
    <property type="entry name" value="SSD"/>
    <property type="match status" value="1"/>
</dbReference>
<keyword evidence="10" id="KW-1185">Reference proteome</keyword>
<keyword evidence="5 7" id="KW-1133">Transmembrane helix</keyword>
<comment type="caution">
    <text evidence="9">The sequence shown here is derived from an EMBL/GenBank/DDBJ whole genome shotgun (WGS) entry which is preliminary data.</text>
</comment>
<evidence type="ECO:0000256" key="3">
    <source>
        <dbReference type="ARBA" id="ARBA00022475"/>
    </source>
</evidence>
<comment type="subcellular location">
    <subcellularLocation>
        <location evidence="1">Cell membrane</location>
        <topology evidence="1">Multi-pass membrane protein</topology>
    </subcellularLocation>
</comment>
<dbReference type="PANTHER" id="PTHR33406">
    <property type="entry name" value="MEMBRANE PROTEIN MJ1562-RELATED"/>
    <property type="match status" value="1"/>
</dbReference>
<dbReference type="NCBIfam" id="TIGR03057">
    <property type="entry name" value="xxxLxxG_by_4"/>
    <property type="match status" value="4"/>
</dbReference>
<keyword evidence="4 7" id="KW-0812">Transmembrane</keyword>
<comment type="similarity">
    <text evidence="2">Belongs to the resistance-nodulation-cell division (RND) (TC 2.A.6) family. MmpL subfamily.</text>
</comment>
<evidence type="ECO:0000313" key="10">
    <source>
        <dbReference type="Proteomes" id="UP000051515"/>
    </source>
</evidence>
<gene>
    <name evidence="9" type="ORF">FC78_GL000647</name>
</gene>
<feature type="transmembrane region" description="Helical" evidence="7">
    <location>
        <begin position="1007"/>
        <end position="1027"/>
    </location>
</feature>
<evidence type="ECO:0000259" key="8">
    <source>
        <dbReference type="PROSITE" id="PS50156"/>
    </source>
</evidence>
<dbReference type="InterPro" id="IPR000731">
    <property type="entry name" value="SSD"/>
</dbReference>
<dbReference type="STRING" id="1423788.FC78_GL000647"/>
<feature type="transmembrane region" description="Helical" evidence="7">
    <location>
        <begin position="940"/>
        <end position="961"/>
    </location>
</feature>
<evidence type="ECO:0000256" key="5">
    <source>
        <dbReference type="ARBA" id="ARBA00022989"/>
    </source>
</evidence>
<keyword evidence="3" id="KW-1003">Cell membrane</keyword>
<evidence type="ECO:0000256" key="6">
    <source>
        <dbReference type="ARBA" id="ARBA00023136"/>
    </source>
</evidence>
<name>A0A0R1KN86_9LACO</name>
<dbReference type="InterPro" id="IPR004869">
    <property type="entry name" value="MMPL_dom"/>
</dbReference>
<feature type="transmembrane region" description="Helical" evidence="7">
    <location>
        <begin position="12"/>
        <end position="30"/>
    </location>
</feature>
<proteinExistence type="inferred from homology"/>
<evidence type="ECO:0000256" key="7">
    <source>
        <dbReference type="SAM" id="Phobius"/>
    </source>
</evidence>
<feature type="transmembrane region" description="Helical" evidence="7">
    <location>
        <begin position="1033"/>
        <end position="1052"/>
    </location>
</feature>
<feature type="transmembrane region" description="Helical" evidence="7">
    <location>
        <begin position="173"/>
        <end position="193"/>
    </location>
</feature>
<accession>A0A0R1KN86</accession>
<dbReference type="RefSeq" id="WP_222592806.1">
    <property type="nucleotide sequence ID" value="NZ_AZDY01000042.1"/>
</dbReference>
<dbReference type="Gene3D" id="1.20.1640.10">
    <property type="entry name" value="Multidrug efflux transporter AcrB transmembrane domain"/>
    <property type="match status" value="2"/>
</dbReference>
<feature type="transmembrane region" description="Helical" evidence="7">
    <location>
        <begin position="357"/>
        <end position="377"/>
    </location>
</feature>
<feature type="transmembrane region" description="Helical" evidence="7">
    <location>
        <begin position="279"/>
        <end position="297"/>
    </location>
</feature>
<protein>
    <submittedName>
        <fullName evidence="9">Membrane protein</fullName>
    </submittedName>
</protein>
<dbReference type="Gene3D" id="1.10.287.950">
    <property type="entry name" value="Methyl-accepting chemotaxis protein"/>
    <property type="match status" value="1"/>
</dbReference>
<dbReference type="EMBL" id="AZDY01000042">
    <property type="protein sequence ID" value="KRK81594.1"/>
    <property type="molecule type" value="Genomic_DNA"/>
</dbReference>
<dbReference type="SUPFAM" id="SSF82866">
    <property type="entry name" value="Multidrug efflux transporter AcrB transmembrane domain"/>
    <property type="match status" value="2"/>
</dbReference>
<dbReference type="SUPFAM" id="SSF58104">
    <property type="entry name" value="Methyl-accepting chemotaxis protein (MCP) signaling domain"/>
    <property type="match status" value="1"/>
</dbReference>
<organism evidence="9 10">
    <name type="scientific">Companilactobacillus bobalius DSM 19674</name>
    <dbReference type="NCBI Taxonomy" id="1423788"/>
    <lineage>
        <taxon>Bacteria</taxon>
        <taxon>Bacillati</taxon>
        <taxon>Bacillota</taxon>
        <taxon>Bacilli</taxon>
        <taxon>Lactobacillales</taxon>
        <taxon>Lactobacillaceae</taxon>
        <taxon>Companilactobacillus</taxon>
        <taxon>Companilactobacillus bobalius</taxon>
    </lineage>
</organism>
<dbReference type="GO" id="GO:0005886">
    <property type="term" value="C:plasma membrane"/>
    <property type="evidence" value="ECO:0007669"/>
    <property type="project" value="UniProtKB-SubCell"/>
</dbReference>
<evidence type="ECO:0000313" key="9">
    <source>
        <dbReference type="EMBL" id="KRK81594.1"/>
    </source>
</evidence>
<feature type="domain" description="SSD" evidence="8">
    <location>
        <begin position="936"/>
        <end position="1062"/>
    </location>
</feature>
<evidence type="ECO:0000256" key="1">
    <source>
        <dbReference type="ARBA" id="ARBA00004651"/>
    </source>
</evidence>
<dbReference type="AlphaFoldDB" id="A0A0R1KN86"/>
<feature type="transmembrane region" description="Helical" evidence="7">
    <location>
        <begin position="909"/>
        <end position="928"/>
    </location>
</feature>